<dbReference type="AlphaFoldDB" id="A0AAU7EHA4"/>
<proteinExistence type="predicted"/>
<protein>
    <submittedName>
        <fullName evidence="4">LytTR family DNA-binding domain-containing protein</fullName>
    </submittedName>
</protein>
<keyword evidence="5" id="KW-1185">Reference proteome</keyword>
<feature type="domain" description="Response regulatory" evidence="2">
    <location>
        <begin position="2"/>
        <end position="114"/>
    </location>
</feature>
<dbReference type="GO" id="GO:0003677">
    <property type="term" value="F:DNA binding"/>
    <property type="evidence" value="ECO:0007669"/>
    <property type="project" value="UniProtKB-KW"/>
</dbReference>
<dbReference type="Pfam" id="PF00072">
    <property type="entry name" value="Response_reg"/>
    <property type="match status" value="1"/>
</dbReference>
<dbReference type="SUPFAM" id="SSF52172">
    <property type="entry name" value="CheY-like"/>
    <property type="match status" value="1"/>
</dbReference>
<name>A0AAU7EHA4_9FLAO</name>
<evidence type="ECO:0000259" key="2">
    <source>
        <dbReference type="PROSITE" id="PS50110"/>
    </source>
</evidence>
<keyword evidence="1" id="KW-0597">Phosphoprotein</keyword>
<dbReference type="InterPro" id="IPR011006">
    <property type="entry name" value="CheY-like_superfamily"/>
</dbReference>
<dbReference type="InterPro" id="IPR046947">
    <property type="entry name" value="LytR-like"/>
</dbReference>
<evidence type="ECO:0000259" key="3">
    <source>
        <dbReference type="PROSITE" id="PS50930"/>
    </source>
</evidence>
<dbReference type="PANTHER" id="PTHR37299:SF1">
    <property type="entry name" value="STAGE 0 SPORULATION PROTEIN A HOMOLOG"/>
    <property type="match status" value="1"/>
</dbReference>
<keyword evidence="4" id="KW-0238">DNA-binding</keyword>
<dbReference type="RefSeq" id="WP_308992437.1">
    <property type="nucleotide sequence ID" value="NZ_CP155618.1"/>
</dbReference>
<dbReference type="PROSITE" id="PS50930">
    <property type="entry name" value="HTH_LYTTR"/>
    <property type="match status" value="1"/>
</dbReference>
<dbReference type="Proteomes" id="UP001224325">
    <property type="component" value="Chromosome"/>
</dbReference>
<dbReference type="PANTHER" id="PTHR37299">
    <property type="entry name" value="TRANSCRIPTIONAL REGULATOR-RELATED"/>
    <property type="match status" value="1"/>
</dbReference>
<dbReference type="Gene3D" id="2.40.50.1020">
    <property type="entry name" value="LytTr DNA-binding domain"/>
    <property type="match status" value="1"/>
</dbReference>
<dbReference type="InterPro" id="IPR001789">
    <property type="entry name" value="Sig_transdc_resp-reg_receiver"/>
</dbReference>
<feature type="modified residue" description="4-aspartylphosphate" evidence="1">
    <location>
        <position position="54"/>
    </location>
</feature>
<dbReference type="Gene3D" id="3.40.50.2300">
    <property type="match status" value="1"/>
</dbReference>
<dbReference type="PROSITE" id="PS50110">
    <property type="entry name" value="RESPONSE_REGULATORY"/>
    <property type="match status" value="1"/>
</dbReference>
<reference evidence="4" key="1">
    <citation type="submission" date="2024-04" db="EMBL/GenBank/DDBJ databases">
        <title>Mariniflexile litorale, isolated from the shallow sediments of the Sea of Japan.</title>
        <authorList>
            <person name="Romanenko L."/>
            <person name="Isaeva M."/>
        </authorList>
    </citation>
    <scope>NUCLEOTIDE SEQUENCE [LARGE SCALE GENOMIC DNA]</scope>
    <source>
        <strain evidence="4">KMM 9835</strain>
    </source>
</reference>
<dbReference type="EMBL" id="CP155618">
    <property type="protein sequence ID" value="XBL14500.1"/>
    <property type="molecule type" value="Genomic_DNA"/>
</dbReference>
<dbReference type="SMART" id="SM00850">
    <property type="entry name" value="LytTR"/>
    <property type="match status" value="1"/>
</dbReference>
<sequence>MKAVIIEDEKLASDYLETLLQKNSFNIDVIKIIDNVKDAIQWLSQHTVDIIFLDIHLGDDTSFSIFEKLHINTPIIFTTAYNEYAIKAFKLNSIDYLLKPIDEDELRASIDKLKKRILNSNPFDMQKLLEVMQQKEDYQERFMVVSGQKIKSILIDQVAYFLSEGRYIKLVTNNNEKYLLDQSLENLENKLNPNYFYRVNRQVIVSFTSIQQMIVWSKSRVKLELNPITEFDVIVSIDKSGEFKKWLNR</sequence>
<gene>
    <name evidence="4" type="ORF">QLS71_000415</name>
</gene>
<evidence type="ECO:0000313" key="5">
    <source>
        <dbReference type="Proteomes" id="UP001224325"/>
    </source>
</evidence>
<dbReference type="SMART" id="SM00448">
    <property type="entry name" value="REC"/>
    <property type="match status" value="1"/>
</dbReference>
<dbReference type="GO" id="GO:0000156">
    <property type="term" value="F:phosphorelay response regulator activity"/>
    <property type="evidence" value="ECO:0007669"/>
    <property type="project" value="InterPro"/>
</dbReference>
<evidence type="ECO:0000256" key="1">
    <source>
        <dbReference type="PROSITE-ProRule" id="PRU00169"/>
    </source>
</evidence>
<evidence type="ECO:0000313" key="4">
    <source>
        <dbReference type="EMBL" id="XBL14500.1"/>
    </source>
</evidence>
<dbReference type="KEGG" id="mlil:QLS71_000415"/>
<dbReference type="Pfam" id="PF04397">
    <property type="entry name" value="LytTR"/>
    <property type="match status" value="1"/>
</dbReference>
<organism evidence="4 5">
    <name type="scientific">Mariniflexile litorale</name>
    <dbReference type="NCBI Taxonomy" id="3045158"/>
    <lineage>
        <taxon>Bacteria</taxon>
        <taxon>Pseudomonadati</taxon>
        <taxon>Bacteroidota</taxon>
        <taxon>Flavobacteriia</taxon>
        <taxon>Flavobacteriales</taxon>
        <taxon>Flavobacteriaceae</taxon>
        <taxon>Mariniflexile</taxon>
    </lineage>
</organism>
<accession>A0AAU7EHA4</accession>
<dbReference type="InterPro" id="IPR007492">
    <property type="entry name" value="LytTR_DNA-bd_dom"/>
</dbReference>
<feature type="domain" description="HTH LytTR-type" evidence="3">
    <location>
        <begin position="142"/>
        <end position="249"/>
    </location>
</feature>